<evidence type="ECO:0000313" key="4">
    <source>
        <dbReference type="Proteomes" id="UP001549920"/>
    </source>
</evidence>
<feature type="domain" description="PiggyBac transposable element-derived protein" evidence="2">
    <location>
        <begin position="148"/>
        <end position="381"/>
    </location>
</feature>
<feature type="compositionally biased region" description="Acidic residues" evidence="1">
    <location>
        <begin position="27"/>
        <end position="44"/>
    </location>
</feature>
<name>A0ABR3HEZ3_LOXSC</name>
<feature type="compositionally biased region" description="Polar residues" evidence="1">
    <location>
        <begin position="64"/>
        <end position="73"/>
    </location>
</feature>
<evidence type="ECO:0000313" key="3">
    <source>
        <dbReference type="EMBL" id="KAL0869002.1"/>
    </source>
</evidence>
<dbReference type="EMBL" id="JBEUOH010000020">
    <property type="protein sequence ID" value="KAL0869002.1"/>
    <property type="molecule type" value="Genomic_DNA"/>
</dbReference>
<dbReference type="Proteomes" id="UP001549920">
    <property type="component" value="Unassembled WGS sequence"/>
</dbReference>
<feature type="compositionally biased region" description="Basic and acidic residues" evidence="1">
    <location>
        <begin position="45"/>
        <end position="54"/>
    </location>
</feature>
<feature type="compositionally biased region" description="Polar residues" evidence="1">
    <location>
        <begin position="16"/>
        <end position="26"/>
    </location>
</feature>
<organism evidence="3 4">
    <name type="scientific">Loxostege sticticalis</name>
    <name type="common">Beet webworm moth</name>
    <dbReference type="NCBI Taxonomy" id="481309"/>
    <lineage>
        <taxon>Eukaryota</taxon>
        <taxon>Metazoa</taxon>
        <taxon>Ecdysozoa</taxon>
        <taxon>Arthropoda</taxon>
        <taxon>Hexapoda</taxon>
        <taxon>Insecta</taxon>
        <taxon>Pterygota</taxon>
        <taxon>Neoptera</taxon>
        <taxon>Endopterygota</taxon>
        <taxon>Lepidoptera</taxon>
        <taxon>Glossata</taxon>
        <taxon>Ditrysia</taxon>
        <taxon>Pyraloidea</taxon>
        <taxon>Crambidae</taxon>
        <taxon>Pyraustinae</taxon>
        <taxon>Loxostege</taxon>
    </lineage>
</organism>
<gene>
    <name evidence="3" type="ORF">ABMA27_007323</name>
</gene>
<dbReference type="Pfam" id="PF13843">
    <property type="entry name" value="DDE_Tnp_1_7"/>
    <property type="match status" value="2"/>
</dbReference>
<proteinExistence type="predicted"/>
<dbReference type="PANTHER" id="PTHR46599">
    <property type="entry name" value="PIGGYBAC TRANSPOSABLE ELEMENT-DERIVED PROTEIN 4"/>
    <property type="match status" value="1"/>
</dbReference>
<reference evidence="3 4" key="1">
    <citation type="submission" date="2024-06" db="EMBL/GenBank/DDBJ databases">
        <title>A chromosome-level genome assembly of beet webworm, Loxostege sticticalis.</title>
        <authorList>
            <person name="Zhang Y."/>
        </authorList>
    </citation>
    <scope>NUCLEOTIDE SEQUENCE [LARGE SCALE GENOMIC DNA]</scope>
    <source>
        <strain evidence="3">AQ026</strain>
        <tissue evidence="3">Whole body</tissue>
    </source>
</reference>
<keyword evidence="4" id="KW-1185">Reference proteome</keyword>
<accession>A0ABR3HEZ3</accession>
<evidence type="ECO:0000256" key="1">
    <source>
        <dbReference type="SAM" id="MobiDB-lite"/>
    </source>
</evidence>
<feature type="region of interest" description="Disordered" evidence="1">
    <location>
        <begin position="1"/>
        <end position="79"/>
    </location>
</feature>
<dbReference type="InterPro" id="IPR029526">
    <property type="entry name" value="PGBD"/>
</dbReference>
<sequence length="655" mass="74959">MSRDNHPSSAKRRRILSQQEISQELLTETDDEFSDFDNDIDDPDFVLHSEHETESEQSGDEEINTTVEESSLQGEAHTTEQQVIGEDAEQYLETAADDDGSNEPNFYWGRNRFKWSSQPPSRSARTLLHNIVRMPAKTGPKTFTSYEELWSLLFSDEMISMIVTNTNQKLITYREKFKDPSRSELVPTTNIEMKAFIGLLFYTAVFKSNRENADYIFATDGTGREMFRCVMSQKRFLALNYCLRFDDALTRQQRLNDNKLAAISELFEAFVQNCQTNYTLGTHVCIDEMLVGFRGRCGFIIYMPSKPNKYGLKFLLLVDTATFYVHNIYIYHGKGSDSIGLSDEEKKFGIPTQSVVRLTKGIEGTNRNVTADNWFTSMELINPRMVTGVPQHPTQAITRRCIENYSPSQSSISCILLSCRGGLTYLGTMKKNKKEIPPEFQPNRQREVGSSLYGFTKDCTIVSYVPKTNKSVILLSSMHHKKETDIETGKPAMIIDYNKTKGGVDEVDKKCSNYSTSRRTRRWPMAIFYRLVDISGINCYVLYNDCDNTEKKSRGQFLLSLGRSLVITQLKLRVYNDRLPRELRSTIQRVIGVSELPPRPTSSTGQNHTGAKRTCAICPSRLKRRTRFSCTYCDKPMCLNCCKQICEDCVRNHSY</sequence>
<evidence type="ECO:0000259" key="2">
    <source>
        <dbReference type="Pfam" id="PF13843"/>
    </source>
</evidence>
<protein>
    <recommendedName>
        <fullName evidence="2">PiggyBac transposable element-derived protein domain-containing protein</fullName>
    </recommendedName>
</protein>
<comment type="caution">
    <text evidence="3">The sequence shown here is derived from an EMBL/GenBank/DDBJ whole genome shotgun (WGS) entry which is preliminary data.</text>
</comment>
<feature type="domain" description="PiggyBac transposable element-derived protein" evidence="2">
    <location>
        <begin position="422"/>
        <end position="540"/>
    </location>
</feature>
<dbReference type="PANTHER" id="PTHR46599:SF6">
    <property type="entry name" value="DUAL SPECIFICITY PHOSPHATASE 26"/>
    <property type="match status" value="1"/>
</dbReference>